<dbReference type="AlphaFoldDB" id="A0A0J9X4P6"/>
<dbReference type="InterPro" id="IPR050121">
    <property type="entry name" value="Cytochrome_P450_monoxygenase"/>
</dbReference>
<dbReference type="PANTHER" id="PTHR24305">
    <property type="entry name" value="CYTOCHROME P450"/>
    <property type="match status" value="1"/>
</dbReference>
<evidence type="ECO:0000256" key="3">
    <source>
        <dbReference type="ARBA" id="ARBA00022723"/>
    </source>
</evidence>
<gene>
    <name evidence="7" type="ORF">BN980_GECA02s06643g</name>
</gene>
<comment type="cofactor">
    <cofactor evidence="1 5">
        <name>heme</name>
        <dbReference type="ChEBI" id="CHEBI:30413"/>
    </cofactor>
</comment>
<accession>A0A0J9X4P6</accession>
<dbReference type="InterPro" id="IPR002403">
    <property type="entry name" value="Cyt_P450_E_grp-IV"/>
</dbReference>
<keyword evidence="5 6" id="KW-0349">Heme</keyword>
<evidence type="ECO:0000313" key="7">
    <source>
        <dbReference type="EMBL" id="CDO52157.1"/>
    </source>
</evidence>
<sequence length="497" mass="56290">MFLILCVISIVFGLILVLRRLVLPPSNFPRNIPVIPFYVTFITQFKKVDQLYIYHTYLQEPLNKHGACAIYFGSHWNILLQRPEYLQEIFKDTKIYEKSGNQKKVPYGVIADYTGDNIISAHGETWRKYRKIMQPGLQKNFDAEILDRNSRMFVDLIKKEINEESSHAVPVQQLIQRFTLANVSEELLGFDLETMKRPDAPLHMQQLAVKREIFRPLYLNFPRLDTLPIPSRMAARAAVHSFAANLVAKITEAHGTKDNGRAESSNDSAKEVSVGSALVSAKEAGELTEQQFRDNAVIVFVAGHENPQLLITSLLYMLAKNKKMQQEIREEIASMNSETALKDLVLLNSFIYETLRLYPPLSQIINRKTSCNIVLGPHICIPEGTYVGYSALGCGRDRETWGLDAEEFSPARWGDTADGVARKYKRVKSKAQMIAFHGGSRACLGERLALAEVRSLLAQMLASLEWELDPTWAENMTPAGPLCPLMLRLNFNELKQS</sequence>
<dbReference type="GO" id="GO:0016705">
    <property type="term" value="F:oxidoreductase activity, acting on paired donors, with incorporation or reduction of molecular oxygen"/>
    <property type="evidence" value="ECO:0007669"/>
    <property type="project" value="InterPro"/>
</dbReference>
<proteinExistence type="inferred from homology"/>
<keyword evidence="6" id="KW-0503">Monooxygenase</keyword>
<name>A0A0J9X4P6_GEOCN</name>
<evidence type="ECO:0000256" key="6">
    <source>
        <dbReference type="RuleBase" id="RU000461"/>
    </source>
</evidence>
<keyword evidence="4 5" id="KW-0408">Iron</keyword>
<evidence type="ECO:0000313" key="8">
    <source>
        <dbReference type="Proteomes" id="UP000242525"/>
    </source>
</evidence>
<keyword evidence="8" id="KW-1185">Reference proteome</keyword>
<dbReference type="CDD" id="cd11070">
    <property type="entry name" value="CYP56-like"/>
    <property type="match status" value="1"/>
</dbReference>
<dbReference type="PROSITE" id="PS00086">
    <property type="entry name" value="CYTOCHROME_P450"/>
    <property type="match status" value="1"/>
</dbReference>
<evidence type="ECO:0000256" key="2">
    <source>
        <dbReference type="ARBA" id="ARBA00010617"/>
    </source>
</evidence>
<dbReference type="GO" id="GO:0020037">
    <property type="term" value="F:heme binding"/>
    <property type="evidence" value="ECO:0007669"/>
    <property type="project" value="InterPro"/>
</dbReference>
<dbReference type="InterPro" id="IPR036396">
    <property type="entry name" value="Cyt_P450_sf"/>
</dbReference>
<evidence type="ECO:0000256" key="5">
    <source>
        <dbReference type="PIRSR" id="PIRSR602403-1"/>
    </source>
</evidence>
<keyword evidence="6" id="KW-0560">Oxidoreductase</keyword>
<evidence type="ECO:0000256" key="1">
    <source>
        <dbReference type="ARBA" id="ARBA00001971"/>
    </source>
</evidence>
<dbReference type="InterPro" id="IPR017972">
    <property type="entry name" value="Cyt_P450_CS"/>
</dbReference>
<dbReference type="GO" id="GO:0005506">
    <property type="term" value="F:iron ion binding"/>
    <property type="evidence" value="ECO:0007669"/>
    <property type="project" value="InterPro"/>
</dbReference>
<organism evidence="7 8">
    <name type="scientific">Geotrichum candidum</name>
    <name type="common">Oospora lactis</name>
    <name type="synonym">Dipodascus geotrichum</name>
    <dbReference type="NCBI Taxonomy" id="1173061"/>
    <lineage>
        <taxon>Eukaryota</taxon>
        <taxon>Fungi</taxon>
        <taxon>Dikarya</taxon>
        <taxon>Ascomycota</taxon>
        <taxon>Saccharomycotina</taxon>
        <taxon>Dipodascomycetes</taxon>
        <taxon>Dipodascales</taxon>
        <taxon>Dipodascaceae</taxon>
        <taxon>Geotrichum</taxon>
    </lineage>
</organism>
<keyword evidence="3 5" id="KW-0479">Metal-binding</keyword>
<dbReference type="EMBL" id="CCBN010000002">
    <property type="protein sequence ID" value="CDO52157.1"/>
    <property type="molecule type" value="Genomic_DNA"/>
</dbReference>
<comment type="similarity">
    <text evidence="2 6">Belongs to the cytochrome P450 family.</text>
</comment>
<dbReference type="PRINTS" id="PR00385">
    <property type="entry name" value="P450"/>
</dbReference>
<dbReference type="PRINTS" id="PR00465">
    <property type="entry name" value="EP450IV"/>
</dbReference>
<dbReference type="InterPro" id="IPR001128">
    <property type="entry name" value="Cyt_P450"/>
</dbReference>
<feature type="binding site" description="axial binding residue" evidence="5">
    <location>
        <position position="443"/>
    </location>
    <ligand>
        <name>heme</name>
        <dbReference type="ChEBI" id="CHEBI:30413"/>
    </ligand>
    <ligandPart>
        <name>Fe</name>
        <dbReference type="ChEBI" id="CHEBI:18248"/>
    </ligandPart>
</feature>
<reference evidence="7" key="1">
    <citation type="submission" date="2014-03" db="EMBL/GenBank/DDBJ databases">
        <authorList>
            <person name="Casaregola S."/>
        </authorList>
    </citation>
    <scope>NUCLEOTIDE SEQUENCE [LARGE SCALE GENOMIC DNA]</scope>
    <source>
        <strain evidence="7">CLIB 918</strain>
    </source>
</reference>
<evidence type="ECO:0000256" key="4">
    <source>
        <dbReference type="ARBA" id="ARBA00023004"/>
    </source>
</evidence>
<protein>
    <submittedName>
        <fullName evidence="7">Similar to Saccharomyces cerevisiae YDR402C DIT2 N-formyltyrosine oxidase</fullName>
    </submittedName>
</protein>
<dbReference type="GO" id="GO:0004497">
    <property type="term" value="F:monooxygenase activity"/>
    <property type="evidence" value="ECO:0007669"/>
    <property type="project" value="UniProtKB-KW"/>
</dbReference>
<dbReference type="OrthoDB" id="1470350at2759"/>
<dbReference type="SUPFAM" id="SSF48264">
    <property type="entry name" value="Cytochrome P450"/>
    <property type="match status" value="1"/>
</dbReference>
<dbReference type="Gene3D" id="1.10.630.10">
    <property type="entry name" value="Cytochrome P450"/>
    <property type="match status" value="1"/>
</dbReference>
<dbReference type="PANTHER" id="PTHR24305:SF223">
    <property type="entry name" value="CYTOCHROME P450-DIT2"/>
    <property type="match status" value="1"/>
</dbReference>
<dbReference type="STRING" id="1173061.A0A0J9X4P6"/>
<dbReference type="FunFam" id="1.10.630.10:FF:000106">
    <property type="entry name" value="Cytochrome P450-DIT2"/>
    <property type="match status" value="1"/>
</dbReference>
<comment type="caution">
    <text evidence="7">The sequence shown here is derived from an EMBL/GenBank/DDBJ whole genome shotgun (WGS) entry which is preliminary data.</text>
</comment>
<dbReference type="Proteomes" id="UP000242525">
    <property type="component" value="Unassembled WGS sequence"/>
</dbReference>
<dbReference type="Pfam" id="PF00067">
    <property type="entry name" value="p450"/>
    <property type="match status" value="1"/>
</dbReference>